<dbReference type="InterPro" id="IPR001932">
    <property type="entry name" value="PPM-type_phosphatase-like_dom"/>
</dbReference>
<reference evidence="3 4" key="1">
    <citation type="journal article" date="2015" name="Nature">
        <title>rRNA introns, odd ribosomes, and small enigmatic genomes across a large radiation of phyla.</title>
        <authorList>
            <person name="Brown C.T."/>
            <person name="Hug L.A."/>
            <person name="Thomas B.C."/>
            <person name="Sharon I."/>
            <person name="Castelle C.J."/>
            <person name="Singh A."/>
            <person name="Wilkins M.J."/>
            <person name="Williams K.H."/>
            <person name="Banfield J.F."/>
        </authorList>
    </citation>
    <scope>NUCLEOTIDE SEQUENCE [LARGE SCALE GENOMIC DNA]</scope>
</reference>
<protein>
    <submittedName>
        <fullName evidence="3">Protein serine/threonine phosphatase</fullName>
    </submittedName>
</protein>
<dbReference type="SMART" id="SM00332">
    <property type="entry name" value="PP2Cc"/>
    <property type="match status" value="1"/>
</dbReference>
<accession>A0A0G1WL62</accession>
<dbReference type="InterPro" id="IPR036457">
    <property type="entry name" value="PPM-type-like_dom_sf"/>
</dbReference>
<dbReference type="PROSITE" id="PS51746">
    <property type="entry name" value="PPM_2"/>
    <property type="match status" value="1"/>
</dbReference>
<evidence type="ECO:0000313" key="3">
    <source>
        <dbReference type="EMBL" id="KKU91063.1"/>
    </source>
</evidence>
<dbReference type="GO" id="GO:0004722">
    <property type="term" value="F:protein serine/threonine phosphatase activity"/>
    <property type="evidence" value="ECO:0007669"/>
    <property type="project" value="InterPro"/>
</dbReference>
<dbReference type="PATRIC" id="fig|1618660.3.peg.570"/>
<evidence type="ECO:0000313" key="4">
    <source>
        <dbReference type="Proteomes" id="UP000034956"/>
    </source>
</evidence>
<dbReference type="InterPro" id="IPR015655">
    <property type="entry name" value="PP2C"/>
</dbReference>
<gene>
    <name evidence="3" type="ORF">UY23_C0004G0008</name>
</gene>
<dbReference type="AlphaFoldDB" id="A0A0G1WL62"/>
<dbReference type="Pfam" id="PF13672">
    <property type="entry name" value="PP2C_2"/>
    <property type="match status" value="1"/>
</dbReference>
<dbReference type="Gene3D" id="3.60.40.10">
    <property type="entry name" value="PPM-type phosphatase domain"/>
    <property type="match status" value="1"/>
</dbReference>
<proteinExistence type="predicted"/>
<evidence type="ECO:0000256" key="1">
    <source>
        <dbReference type="SAM" id="MobiDB-lite"/>
    </source>
</evidence>
<feature type="region of interest" description="Disordered" evidence="1">
    <location>
        <begin position="1"/>
        <end position="21"/>
    </location>
</feature>
<feature type="region of interest" description="Disordered" evidence="1">
    <location>
        <begin position="270"/>
        <end position="290"/>
    </location>
</feature>
<comment type="caution">
    <text evidence="3">The sequence shown here is derived from an EMBL/GenBank/DDBJ whole genome shotgun (WGS) entry which is preliminary data.</text>
</comment>
<feature type="compositionally biased region" description="Basic and acidic residues" evidence="1">
    <location>
        <begin position="270"/>
        <end position="283"/>
    </location>
</feature>
<dbReference type="PANTHER" id="PTHR47992">
    <property type="entry name" value="PROTEIN PHOSPHATASE"/>
    <property type="match status" value="1"/>
</dbReference>
<feature type="domain" description="PPM-type phosphatase" evidence="2">
    <location>
        <begin position="21"/>
        <end position="290"/>
    </location>
</feature>
<dbReference type="SMART" id="SM00331">
    <property type="entry name" value="PP2C_SIG"/>
    <property type="match status" value="1"/>
</dbReference>
<dbReference type="CDD" id="cd00143">
    <property type="entry name" value="PP2Cc"/>
    <property type="match status" value="1"/>
</dbReference>
<name>A0A0G1WL62_9BACT</name>
<dbReference type="SUPFAM" id="SSF81606">
    <property type="entry name" value="PP2C-like"/>
    <property type="match status" value="1"/>
</dbReference>
<dbReference type="EMBL" id="LCPF01000004">
    <property type="protein sequence ID" value="KKU91063.1"/>
    <property type="molecule type" value="Genomic_DNA"/>
</dbReference>
<sequence>MVNEHFKGADSGPENPEAGFKAGVESLPSEEHLERNEDAALCDEANGVFGVFDGMGGHQAGEVASRMARDFFAARLGNLPPNLSPSETAETIKGFCEEVAREVLETVKSDPIKYKGMGSTATIVRICRNSKERKAVVANMGDSRVYKFSPDGRLEQLTLDDSRWRFEFRPEDRQQAYEFQRVWNNASGPADLPEKMRGYWNIRHIIWSAIGHAGSKPSIDIFDLEDDDELLITSDGVTDNLRDKDIEDILKQIKDKKAAAQALVNKAREISHDESNPRAKPDDMTAVVVG</sequence>
<evidence type="ECO:0000259" key="2">
    <source>
        <dbReference type="PROSITE" id="PS51746"/>
    </source>
</evidence>
<dbReference type="Proteomes" id="UP000034956">
    <property type="component" value="Unassembled WGS sequence"/>
</dbReference>
<organism evidence="3 4">
    <name type="scientific">Candidatus Jorgensenbacteria bacterium GW2011_GWA1_48_11</name>
    <dbReference type="NCBI Taxonomy" id="1618660"/>
    <lineage>
        <taxon>Bacteria</taxon>
        <taxon>Candidatus Joergenseniibacteriota</taxon>
    </lineage>
</organism>